<dbReference type="InterPro" id="IPR000743">
    <property type="entry name" value="Glyco_hydro_28"/>
</dbReference>
<evidence type="ECO:0000256" key="5">
    <source>
        <dbReference type="SAM" id="MobiDB-lite"/>
    </source>
</evidence>
<feature type="transmembrane region" description="Helical" evidence="6">
    <location>
        <begin position="20"/>
        <end position="40"/>
    </location>
</feature>
<evidence type="ECO:0000256" key="1">
    <source>
        <dbReference type="ARBA" id="ARBA00008834"/>
    </source>
</evidence>
<proteinExistence type="inferred from homology"/>
<keyword evidence="6" id="KW-1133">Transmembrane helix</keyword>
<comment type="similarity">
    <text evidence="1 4">Belongs to the glycosyl hydrolase 28 family.</text>
</comment>
<dbReference type="GO" id="GO:0004650">
    <property type="term" value="F:polygalacturonase activity"/>
    <property type="evidence" value="ECO:0007669"/>
    <property type="project" value="InterPro"/>
</dbReference>
<dbReference type="Gene3D" id="2.160.20.10">
    <property type="entry name" value="Single-stranded right-handed beta-helix, Pectin lyase-like"/>
    <property type="match status" value="1"/>
</dbReference>
<feature type="region of interest" description="Disordered" evidence="5">
    <location>
        <begin position="53"/>
        <end position="86"/>
    </location>
</feature>
<evidence type="ECO:0000313" key="7">
    <source>
        <dbReference type="EMBL" id="KAG2629886.1"/>
    </source>
</evidence>
<dbReference type="AlphaFoldDB" id="A0A8T0V8N3"/>
<organism evidence="7 8">
    <name type="scientific">Panicum virgatum</name>
    <name type="common">Blackwell switchgrass</name>
    <dbReference type="NCBI Taxonomy" id="38727"/>
    <lineage>
        <taxon>Eukaryota</taxon>
        <taxon>Viridiplantae</taxon>
        <taxon>Streptophyta</taxon>
        <taxon>Embryophyta</taxon>
        <taxon>Tracheophyta</taxon>
        <taxon>Spermatophyta</taxon>
        <taxon>Magnoliopsida</taxon>
        <taxon>Liliopsida</taxon>
        <taxon>Poales</taxon>
        <taxon>Poaceae</taxon>
        <taxon>PACMAD clade</taxon>
        <taxon>Panicoideae</taxon>
        <taxon>Panicodae</taxon>
        <taxon>Paniceae</taxon>
        <taxon>Panicinae</taxon>
        <taxon>Panicum</taxon>
        <taxon>Panicum sect. Hiantes</taxon>
    </lineage>
</organism>
<gene>
    <name evidence="7" type="ORF">PVAP13_3KG508900</name>
</gene>
<keyword evidence="6" id="KW-0472">Membrane</keyword>
<keyword evidence="6" id="KW-0812">Transmembrane</keyword>
<dbReference type="Pfam" id="PF00295">
    <property type="entry name" value="Glyco_hydro_28"/>
    <property type="match status" value="1"/>
</dbReference>
<evidence type="ECO:0000256" key="6">
    <source>
        <dbReference type="SAM" id="Phobius"/>
    </source>
</evidence>
<dbReference type="PANTHER" id="PTHR31339">
    <property type="entry name" value="PECTIN LYASE-RELATED"/>
    <property type="match status" value="1"/>
</dbReference>
<dbReference type="PANTHER" id="PTHR31339:SF80">
    <property type="entry name" value="OS12G0554800 PROTEIN"/>
    <property type="match status" value="1"/>
</dbReference>
<reference evidence="7" key="1">
    <citation type="submission" date="2020-05" db="EMBL/GenBank/DDBJ databases">
        <title>WGS assembly of Panicum virgatum.</title>
        <authorList>
            <person name="Lovell J.T."/>
            <person name="Jenkins J."/>
            <person name="Shu S."/>
            <person name="Juenger T.E."/>
            <person name="Schmutz J."/>
        </authorList>
    </citation>
    <scope>NUCLEOTIDE SEQUENCE</scope>
    <source>
        <strain evidence="7">AP13</strain>
    </source>
</reference>
<dbReference type="GO" id="GO:0005975">
    <property type="term" value="P:carbohydrate metabolic process"/>
    <property type="evidence" value="ECO:0007669"/>
    <property type="project" value="InterPro"/>
</dbReference>
<comment type="caution">
    <text evidence="7">The sequence shown here is derived from an EMBL/GenBank/DDBJ whole genome shotgun (WGS) entry which is preliminary data.</text>
</comment>
<feature type="compositionally biased region" description="Low complexity" evidence="5">
    <location>
        <begin position="53"/>
        <end position="68"/>
    </location>
</feature>
<keyword evidence="3 4" id="KW-0326">Glycosidase</keyword>
<evidence type="ECO:0000313" key="8">
    <source>
        <dbReference type="Proteomes" id="UP000823388"/>
    </source>
</evidence>
<dbReference type="InterPro" id="IPR011050">
    <property type="entry name" value="Pectin_lyase_fold/virulence"/>
</dbReference>
<accession>A0A8T0V8N3</accession>
<dbReference type="EMBL" id="CM029041">
    <property type="protein sequence ID" value="KAG2629886.1"/>
    <property type="molecule type" value="Genomic_DNA"/>
</dbReference>
<protein>
    <recommendedName>
        <fullName evidence="9">Polygalacturonase</fullName>
    </recommendedName>
</protein>
<evidence type="ECO:0000256" key="3">
    <source>
        <dbReference type="ARBA" id="ARBA00023295"/>
    </source>
</evidence>
<feature type="transmembrane region" description="Helical" evidence="6">
    <location>
        <begin position="93"/>
        <end position="114"/>
    </location>
</feature>
<dbReference type="SUPFAM" id="SSF51126">
    <property type="entry name" value="Pectin lyase-like"/>
    <property type="match status" value="1"/>
</dbReference>
<dbReference type="InterPro" id="IPR012334">
    <property type="entry name" value="Pectin_lyas_fold"/>
</dbReference>
<dbReference type="Proteomes" id="UP000823388">
    <property type="component" value="Chromosome 3K"/>
</dbReference>
<dbReference type="InterPro" id="IPR051801">
    <property type="entry name" value="GH28_Enzymes"/>
</dbReference>
<keyword evidence="2 4" id="KW-0378">Hydrolase</keyword>
<evidence type="ECO:0000256" key="2">
    <source>
        <dbReference type="ARBA" id="ARBA00022801"/>
    </source>
</evidence>
<name>A0A8T0V8N3_PANVG</name>
<sequence>MAGPFHEPSCNLSTAKTSLLLSFLITPSLYSFSLLPPLYLSLSLPCGNSSLLQSQANSSPPSSSACPEPRLPRPSRPDSPLSAPPFRRKGGELMARLVALALAVAVAVGVLVIARAEAEPRCARRGRSAPPRPHSVTITEFGAVGDGVTLNTVPFQNAVFYVRSFADKGGAQLYVPKGRWLTGSFNLTSHLTLFLESGAVIVGTQEVSQWPVAEPLPSYGRGMDLPGLRHRSLINGLNLTDVVITGNNGIIDGQGSTWWNWFRSNKLNYSRPHLVEFVDSEQIVISNITFLNSPAWSIHPVYCRNVVLNNITIQTSLDAPLNHGIVPDSSSNMCIEDSNISVSHDAISLKSGWDNYGITFGRPTSDIHIRRVNLQSPLGAALAFGSEMSGGISDIHADHLRIHGSSKGIFFKTAQGRGGYIRDTVISDVQMEDVNVAIAFTGSWSSHPDDHFDPAALPLINRITLKNMTGTKISVAGVLSGITGDPFTGICLSNINFSLADSANSTSWSCSNVSGYSKLVLPEPCLDLRTTPSNSSICSALPSYHAIAVA</sequence>
<keyword evidence="8" id="KW-1185">Reference proteome</keyword>
<evidence type="ECO:0008006" key="9">
    <source>
        <dbReference type="Google" id="ProtNLM"/>
    </source>
</evidence>
<evidence type="ECO:0000256" key="4">
    <source>
        <dbReference type="RuleBase" id="RU361169"/>
    </source>
</evidence>